<proteinExistence type="predicted"/>
<dbReference type="InterPro" id="IPR004408">
    <property type="entry name" value="Biotin_CoA_COase_ligase"/>
</dbReference>
<dbReference type="Gene3D" id="3.30.930.10">
    <property type="entry name" value="Bira Bifunctional Protein, Domain 2"/>
    <property type="match status" value="1"/>
</dbReference>
<sequence length="275" mass="29633">MGLVGSLKIAEKNSAGKTEGSFPAPGAVHYFPEVVSTMDAARDLANQGCPHFTVAAAGRQTGGRGRLTRTWLSPEGGLYFTIVLRPRTPLAAAFKFNFSASLVLAGTLRRTLGVDARVKWPNDVMVKEKKLAGILSEMEVDGRAVSFLNIGVGINVNNDPSPSEPGACSLKSILKKDTNPKALLMTFLNDYGHFIESPAMEDVAGEWKKETLTLGRKVRIETGRRVFEGVAEDVDENGALVLALSDGSREKITHGDCFHTRPLSDETPLRGNPNP</sequence>
<dbReference type="CDD" id="cd16442">
    <property type="entry name" value="BPL"/>
    <property type="match status" value="1"/>
</dbReference>
<dbReference type="InterPro" id="IPR004143">
    <property type="entry name" value="BPL_LPL_catalytic"/>
</dbReference>
<evidence type="ECO:0000256" key="2">
    <source>
        <dbReference type="ARBA" id="ARBA00022741"/>
    </source>
</evidence>
<evidence type="ECO:0000256" key="5">
    <source>
        <dbReference type="ARBA" id="ARBA00024227"/>
    </source>
</evidence>
<dbReference type="InterPro" id="IPR008988">
    <property type="entry name" value="Transcriptional_repressor_C"/>
</dbReference>
<dbReference type="GO" id="GO:0005524">
    <property type="term" value="F:ATP binding"/>
    <property type="evidence" value="ECO:0007669"/>
    <property type="project" value="UniProtKB-KW"/>
</dbReference>
<dbReference type="PROSITE" id="PS51733">
    <property type="entry name" value="BPL_LPL_CATALYTIC"/>
    <property type="match status" value="1"/>
</dbReference>
<dbReference type="PANTHER" id="PTHR12835:SF5">
    <property type="entry name" value="BIOTIN--PROTEIN LIGASE"/>
    <property type="match status" value="1"/>
</dbReference>
<keyword evidence="1 9" id="KW-0436">Ligase</keyword>
<dbReference type="Pfam" id="PF03099">
    <property type="entry name" value="BPL_LplA_LipB"/>
    <property type="match status" value="1"/>
</dbReference>
<keyword evidence="3" id="KW-0067">ATP-binding</keyword>
<protein>
    <recommendedName>
        <fullName evidence="5">biotin--[biotin carboxyl-carrier protein] ligase</fullName>
        <ecNumber evidence="5">6.3.4.15</ecNumber>
    </recommendedName>
</protein>
<dbReference type="Gene3D" id="2.30.30.100">
    <property type="match status" value="1"/>
</dbReference>
<evidence type="ECO:0000256" key="1">
    <source>
        <dbReference type="ARBA" id="ARBA00022598"/>
    </source>
</evidence>
<evidence type="ECO:0000256" key="7">
    <source>
        <dbReference type="SAM" id="MobiDB-lite"/>
    </source>
</evidence>
<dbReference type="PANTHER" id="PTHR12835">
    <property type="entry name" value="BIOTIN PROTEIN LIGASE"/>
    <property type="match status" value="1"/>
</dbReference>
<gene>
    <name evidence="9" type="ORF">EPICR_70113</name>
</gene>
<organism evidence="9">
    <name type="scientific">uncultured Desulfobacteraceae bacterium</name>
    <dbReference type="NCBI Taxonomy" id="218296"/>
    <lineage>
        <taxon>Bacteria</taxon>
        <taxon>Pseudomonadati</taxon>
        <taxon>Thermodesulfobacteriota</taxon>
        <taxon>Desulfobacteria</taxon>
        <taxon>Desulfobacterales</taxon>
        <taxon>Desulfobacteraceae</taxon>
        <taxon>environmental samples</taxon>
    </lineage>
</organism>
<dbReference type="Pfam" id="PF02237">
    <property type="entry name" value="BPL_C"/>
    <property type="match status" value="1"/>
</dbReference>
<dbReference type="SUPFAM" id="SSF55681">
    <property type="entry name" value="Class II aaRS and biotin synthetases"/>
    <property type="match status" value="1"/>
</dbReference>
<evidence type="ECO:0000259" key="8">
    <source>
        <dbReference type="PROSITE" id="PS51733"/>
    </source>
</evidence>
<reference evidence="9" key="1">
    <citation type="submission" date="2019-01" db="EMBL/GenBank/DDBJ databases">
        <authorList>
            <consortium name="Genoscope - CEA"/>
            <person name="William W."/>
        </authorList>
    </citation>
    <scope>NUCLEOTIDE SEQUENCE</scope>
    <source>
        <strain evidence="9">CR-1</strain>
    </source>
</reference>
<dbReference type="EC" id="6.3.4.15" evidence="5"/>
<dbReference type="EMBL" id="CAACVI010000050">
    <property type="protein sequence ID" value="VEN75271.1"/>
    <property type="molecule type" value="Genomic_DNA"/>
</dbReference>
<dbReference type="NCBIfam" id="TIGR00121">
    <property type="entry name" value="birA_ligase"/>
    <property type="match status" value="1"/>
</dbReference>
<evidence type="ECO:0000256" key="6">
    <source>
        <dbReference type="ARBA" id="ARBA00047846"/>
    </source>
</evidence>
<feature type="region of interest" description="Disordered" evidence="7">
    <location>
        <begin position="255"/>
        <end position="275"/>
    </location>
</feature>
<comment type="catalytic activity">
    <reaction evidence="6">
        <text>biotin + L-lysyl-[protein] + ATP = N(6)-biotinyl-L-lysyl-[protein] + AMP + diphosphate + H(+)</text>
        <dbReference type="Rhea" id="RHEA:11756"/>
        <dbReference type="Rhea" id="RHEA-COMP:9752"/>
        <dbReference type="Rhea" id="RHEA-COMP:10505"/>
        <dbReference type="ChEBI" id="CHEBI:15378"/>
        <dbReference type="ChEBI" id="CHEBI:29969"/>
        <dbReference type="ChEBI" id="CHEBI:30616"/>
        <dbReference type="ChEBI" id="CHEBI:33019"/>
        <dbReference type="ChEBI" id="CHEBI:57586"/>
        <dbReference type="ChEBI" id="CHEBI:83144"/>
        <dbReference type="ChEBI" id="CHEBI:456215"/>
        <dbReference type="EC" id="6.3.4.15"/>
    </reaction>
</comment>
<evidence type="ECO:0000256" key="3">
    <source>
        <dbReference type="ARBA" id="ARBA00022840"/>
    </source>
</evidence>
<evidence type="ECO:0000256" key="4">
    <source>
        <dbReference type="ARBA" id="ARBA00023267"/>
    </source>
</evidence>
<dbReference type="GO" id="GO:0005737">
    <property type="term" value="C:cytoplasm"/>
    <property type="evidence" value="ECO:0007669"/>
    <property type="project" value="TreeGrafter"/>
</dbReference>
<feature type="domain" description="BPL/LPL catalytic" evidence="8">
    <location>
        <begin position="20"/>
        <end position="199"/>
    </location>
</feature>
<dbReference type="InterPro" id="IPR003142">
    <property type="entry name" value="BPL_C"/>
</dbReference>
<dbReference type="SUPFAM" id="SSF50037">
    <property type="entry name" value="C-terminal domain of transcriptional repressors"/>
    <property type="match status" value="1"/>
</dbReference>
<accession>A0A484HJ15</accession>
<evidence type="ECO:0000313" key="9">
    <source>
        <dbReference type="EMBL" id="VEN75271.1"/>
    </source>
</evidence>
<keyword evidence="4" id="KW-0092">Biotin</keyword>
<keyword evidence="2" id="KW-0547">Nucleotide-binding</keyword>
<dbReference type="GO" id="GO:0004077">
    <property type="term" value="F:biotin--[biotin carboxyl-carrier protein] ligase activity"/>
    <property type="evidence" value="ECO:0007669"/>
    <property type="project" value="UniProtKB-EC"/>
</dbReference>
<dbReference type="InterPro" id="IPR045864">
    <property type="entry name" value="aa-tRNA-synth_II/BPL/LPL"/>
</dbReference>
<name>A0A484HJ15_9BACT</name>
<dbReference type="AlphaFoldDB" id="A0A484HJ15"/>
<feature type="compositionally biased region" description="Basic and acidic residues" evidence="7">
    <location>
        <begin position="255"/>
        <end position="268"/>
    </location>
</feature>